<keyword evidence="5" id="KW-0851">Voltage-gated channel</keyword>
<reference evidence="12 13" key="1">
    <citation type="submission" date="2024-11" db="EMBL/GenBank/DDBJ databases">
        <title>Chromosome-level genome assembly of Eucalyptus globulus Labill. provides insights into its genome evolution.</title>
        <authorList>
            <person name="Li X."/>
        </authorList>
    </citation>
    <scope>NUCLEOTIDE SEQUENCE [LARGE SCALE GENOMIC DNA]</scope>
    <source>
        <strain evidence="12">CL2024</strain>
        <tissue evidence="12">Fresh tender leaves</tissue>
    </source>
</reference>
<keyword evidence="8 11" id="KW-0472">Membrane</keyword>
<dbReference type="PANTHER" id="PTHR46480:SF1">
    <property type="entry name" value="VOLTAGE-GATED HYDROGEN CHANNEL 1"/>
    <property type="match status" value="1"/>
</dbReference>
<keyword evidence="4 11" id="KW-0812">Transmembrane</keyword>
<dbReference type="GO" id="GO:0034702">
    <property type="term" value="C:monoatomic ion channel complex"/>
    <property type="evidence" value="ECO:0007669"/>
    <property type="project" value="UniProtKB-KW"/>
</dbReference>
<evidence type="ECO:0000313" key="12">
    <source>
        <dbReference type="EMBL" id="KAL3724478.1"/>
    </source>
</evidence>
<keyword evidence="9" id="KW-0407">Ion channel</keyword>
<keyword evidence="7" id="KW-0406">Ion transport</keyword>
<evidence type="ECO:0000256" key="5">
    <source>
        <dbReference type="ARBA" id="ARBA00022882"/>
    </source>
</evidence>
<keyword evidence="10" id="KW-0175">Coiled coil</keyword>
<evidence type="ECO:0000256" key="6">
    <source>
        <dbReference type="ARBA" id="ARBA00022989"/>
    </source>
</evidence>
<keyword evidence="3" id="KW-1003">Cell membrane</keyword>
<evidence type="ECO:0000256" key="9">
    <source>
        <dbReference type="ARBA" id="ARBA00023303"/>
    </source>
</evidence>
<evidence type="ECO:0000256" key="4">
    <source>
        <dbReference type="ARBA" id="ARBA00022692"/>
    </source>
</evidence>
<comment type="caution">
    <text evidence="12">The sequence shown here is derived from an EMBL/GenBank/DDBJ whole genome shotgun (WGS) entry which is preliminary data.</text>
</comment>
<dbReference type="Gene3D" id="1.20.120.350">
    <property type="entry name" value="Voltage-gated potassium channels. Chain C"/>
    <property type="match status" value="1"/>
</dbReference>
<dbReference type="GO" id="GO:0005886">
    <property type="term" value="C:plasma membrane"/>
    <property type="evidence" value="ECO:0007669"/>
    <property type="project" value="UniProtKB-SubCell"/>
</dbReference>
<evidence type="ECO:0000256" key="10">
    <source>
        <dbReference type="SAM" id="Coils"/>
    </source>
</evidence>
<evidence type="ECO:0000256" key="7">
    <source>
        <dbReference type="ARBA" id="ARBA00023065"/>
    </source>
</evidence>
<feature type="coiled-coil region" evidence="10">
    <location>
        <begin position="194"/>
        <end position="242"/>
    </location>
</feature>
<protein>
    <recommendedName>
        <fullName evidence="14">Voltage-gated hydrogen channel 1</fullName>
    </recommendedName>
</protein>
<proteinExistence type="predicted"/>
<accession>A0ABD3JEX8</accession>
<dbReference type="GO" id="GO:0034220">
    <property type="term" value="P:monoatomic ion transmembrane transport"/>
    <property type="evidence" value="ECO:0007669"/>
    <property type="project" value="UniProtKB-KW"/>
</dbReference>
<gene>
    <name evidence="12" type="ORF">ACJRO7_029622</name>
</gene>
<feature type="transmembrane region" description="Helical" evidence="11">
    <location>
        <begin position="149"/>
        <end position="166"/>
    </location>
</feature>
<evidence type="ECO:0000256" key="8">
    <source>
        <dbReference type="ARBA" id="ARBA00023136"/>
    </source>
</evidence>
<evidence type="ECO:0008006" key="14">
    <source>
        <dbReference type="Google" id="ProtNLM"/>
    </source>
</evidence>
<comment type="subcellular location">
    <subcellularLocation>
        <location evidence="1">Cell membrane</location>
        <topology evidence="1">Multi-pass membrane protein</topology>
    </subcellularLocation>
</comment>
<evidence type="ECO:0000256" key="3">
    <source>
        <dbReference type="ARBA" id="ARBA00022475"/>
    </source>
</evidence>
<evidence type="ECO:0000256" key="2">
    <source>
        <dbReference type="ARBA" id="ARBA00022448"/>
    </source>
</evidence>
<dbReference type="AlphaFoldDB" id="A0ABD3JEX8"/>
<evidence type="ECO:0000256" key="11">
    <source>
        <dbReference type="SAM" id="Phobius"/>
    </source>
</evidence>
<sequence length="252" mass="28154">MNPNRIAESSRIVRLQSSASPAFEAVESSIGGLVRSWNRRRKWQLFFGFGESRDRNATSGSIPTWRTRVGKFLDSALAHSFSILLLLADTIITSYELSSSLTNACPKTRTEGREPWYHWVGIAILSLLSAKTLALAVALGGSFFRRPGYVVDGVVAIGALFLEALLKKKGSGLIVVVSLWRILRVVEGAFELSDEAIEAQVESILNEFESLRQENRRLREVVDQMNERIEQLEDDLAQCGRARNQGKVRDDE</sequence>
<feature type="transmembrane region" description="Helical" evidence="11">
    <location>
        <begin position="116"/>
        <end position="143"/>
    </location>
</feature>
<dbReference type="Proteomes" id="UP001634007">
    <property type="component" value="Unassembled WGS sequence"/>
</dbReference>
<dbReference type="PANTHER" id="PTHR46480">
    <property type="entry name" value="F20B24.22"/>
    <property type="match status" value="1"/>
</dbReference>
<evidence type="ECO:0000256" key="1">
    <source>
        <dbReference type="ARBA" id="ARBA00004651"/>
    </source>
</evidence>
<evidence type="ECO:0000313" key="13">
    <source>
        <dbReference type="Proteomes" id="UP001634007"/>
    </source>
</evidence>
<keyword evidence="13" id="KW-1185">Reference proteome</keyword>
<keyword evidence="6 11" id="KW-1133">Transmembrane helix</keyword>
<dbReference type="InterPro" id="IPR031846">
    <property type="entry name" value="Hvcn1"/>
</dbReference>
<dbReference type="InterPro" id="IPR027359">
    <property type="entry name" value="Volt_channel_dom_sf"/>
</dbReference>
<keyword evidence="2" id="KW-0813">Transport</keyword>
<name>A0ABD3JEX8_EUCGL</name>
<dbReference type="EMBL" id="JBJKBG010000008">
    <property type="protein sequence ID" value="KAL3724478.1"/>
    <property type="molecule type" value="Genomic_DNA"/>
</dbReference>
<organism evidence="12 13">
    <name type="scientific">Eucalyptus globulus</name>
    <name type="common">Tasmanian blue gum</name>
    <dbReference type="NCBI Taxonomy" id="34317"/>
    <lineage>
        <taxon>Eukaryota</taxon>
        <taxon>Viridiplantae</taxon>
        <taxon>Streptophyta</taxon>
        <taxon>Embryophyta</taxon>
        <taxon>Tracheophyta</taxon>
        <taxon>Spermatophyta</taxon>
        <taxon>Magnoliopsida</taxon>
        <taxon>eudicotyledons</taxon>
        <taxon>Gunneridae</taxon>
        <taxon>Pentapetalae</taxon>
        <taxon>rosids</taxon>
        <taxon>malvids</taxon>
        <taxon>Myrtales</taxon>
        <taxon>Myrtaceae</taxon>
        <taxon>Myrtoideae</taxon>
        <taxon>Eucalypteae</taxon>
        <taxon>Eucalyptus</taxon>
    </lineage>
</organism>